<reference evidence="3 4" key="1">
    <citation type="submission" date="2023-07" db="EMBL/GenBank/DDBJ databases">
        <title>Sequencing the genomes of 1000 actinobacteria strains.</title>
        <authorList>
            <person name="Klenk H.-P."/>
        </authorList>
    </citation>
    <scope>NUCLEOTIDE SEQUENCE [LARGE SCALE GENOMIC DNA]</scope>
    <source>
        <strain evidence="3 4">DSM 20167</strain>
    </source>
</reference>
<dbReference type="Proteomes" id="UP001183817">
    <property type="component" value="Unassembled WGS sequence"/>
</dbReference>
<accession>A0ABU2BKI8</accession>
<comment type="caution">
    <text evidence="3">The sequence shown here is derived from an EMBL/GenBank/DDBJ whole genome shotgun (WGS) entry which is preliminary data.</text>
</comment>
<evidence type="ECO:0000313" key="4">
    <source>
        <dbReference type="Proteomes" id="UP001183817"/>
    </source>
</evidence>
<sequence>MKATGRSARRTSMAILPLAATMLLLAGCVPLDGPAPTPSASASPSAPAKRAGGDPNNWASCEYPVITSGPPREEDWRIIGAMELDTTSGGKKTTQYLSESYEATISWDGAGPSTGRFTEDIGDTIGYPTLGGIEGLDGVVELLESIEEPTKTLGYQAVRQVSVPITLECGNLSDQGRVNSWKDKERGVFDCSENEGEIVDSPIPMARDKYCPES</sequence>
<evidence type="ECO:0008006" key="5">
    <source>
        <dbReference type="Google" id="ProtNLM"/>
    </source>
</evidence>
<gene>
    <name evidence="3" type="ORF">J2S64_002190</name>
</gene>
<evidence type="ECO:0000256" key="1">
    <source>
        <dbReference type="SAM" id="MobiDB-lite"/>
    </source>
</evidence>
<dbReference type="EMBL" id="JAVDYI010000001">
    <property type="protein sequence ID" value="MDR7358499.1"/>
    <property type="molecule type" value="Genomic_DNA"/>
</dbReference>
<protein>
    <recommendedName>
        <fullName evidence="5">DUF3558 domain-containing protein</fullName>
    </recommendedName>
</protein>
<dbReference type="RefSeq" id="WP_310290343.1">
    <property type="nucleotide sequence ID" value="NZ_BAAAWO010000001.1"/>
</dbReference>
<feature type="region of interest" description="Disordered" evidence="1">
    <location>
        <begin position="35"/>
        <end position="57"/>
    </location>
</feature>
<evidence type="ECO:0000313" key="3">
    <source>
        <dbReference type="EMBL" id="MDR7358499.1"/>
    </source>
</evidence>
<keyword evidence="2" id="KW-0732">Signal</keyword>
<feature type="signal peptide" evidence="2">
    <location>
        <begin position="1"/>
        <end position="26"/>
    </location>
</feature>
<proteinExistence type="predicted"/>
<feature type="chain" id="PRO_5045960663" description="DUF3558 domain-containing protein" evidence="2">
    <location>
        <begin position="27"/>
        <end position="214"/>
    </location>
</feature>
<name>A0ABU2BKI8_9MICC</name>
<dbReference type="PROSITE" id="PS51257">
    <property type="entry name" value="PROKAR_LIPOPROTEIN"/>
    <property type="match status" value="1"/>
</dbReference>
<organism evidence="3 4">
    <name type="scientific">Paeniglutamicibacter sulfureus</name>
    <dbReference type="NCBI Taxonomy" id="43666"/>
    <lineage>
        <taxon>Bacteria</taxon>
        <taxon>Bacillati</taxon>
        <taxon>Actinomycetota</taxon>
        <taxon>Actinomycetes</taxon>
        <taxon>Micrococcales</taxon>
        <taxon>Micrococcaceae</taxon>
        <taxon>Paeniglutamicibacter</taxon>
    </lineage>
</organism>
<evidence type="ECO:0000256" key="2">
    <source>
        <dbReference type="SAM" id="SignalP"/>
    </source>
</evidence>
<feature type="compositionally biased region" description="Low complexity" evidence="1">
    <location>
        <begin position="38"/>
        <end position="48"/>
    </location>
</feature>
<keyword evidence="4" id="KW-1185">Reference proteome</keyword>